<dbReference type="KEGG" id="mpec:B9O19_00310"/>
<dbReference type="Pfam" id="PF01965">
    <property type="entry name" value="DJ-1_PfpI"/>
    <property type="match status" value="1"/>
</dbReference>
<proteinExistence type="predicted"/>
<dbReference type="GO" id="GO:0005737">
    <property type="term" value="C:cytoplasm"/>
    <property type="evidence" value="ECO:0007669"/>
    <property type="project" value="TreeGrafter"/>
</dbReference>
<dbReference type="EMBL" id="CP020991">
    <property type="protein sequence ID" value="AUO18494.1"/>
    <property type="molecule type" value="Genomic_DNA"/>
</dbReference>
<dbReference type="InterPro" id="IPR002818">
    <property type="entry name" value="DJ-1/PfpI"/>
</dbReference>
<evidence type="ECO:0000313" key="2">
    <source>
        <dbReference type="EMBL" id="AUO18494.1"/>
    </source>
</evidence>
<dbReference type="GeneID" id="98061739"/>
<dbReference type="PANTHER" id="PTHR48094">
    <property type="entry name" value="PROTEIN/NUCLEIC ACID DEGLYCASE DJ-1-RELATED"/>
    <property type="match status" value="1"/>
</dbReference>
<dbReference type="InterPro" id="IPR029062">
    <property type="entry name" value="Class_I_gatase-like"/>
</dbReference>
<evidence type="ECO:0000259" key="1">
    <source>
        <dbReference type="Pfam" id="PF01965"/>
    </source>
</evidence>
<dbReference type="AlphaFoldDB" id="A0A2K9NZP2"/>
<dbReference type="Gene3D" id="3.40.50.880">
    <property type="match status" value="1"/>
</dbReference>
<dbReference type="RefSeq" id="WP_102364790.1">
    <property type="nucleotide sequence ID" value="NZ_CP020991.1"/>
</dbReference>
<dbReference type="SUPFAM" id="SSF52317">
    <property type="entry name" value="Class I glutamine amidotransferase-like"/>
    <property type="match status" value="1"/>
</dbReference>
<feature type="domain" description="DJ-1/PfpI" evidence="1">
    <location>
        <begin position="3"/>
        <end position="170"/>
    </location>
</feature>
<dbReference type="OrthoDB" id="6003696at2"/>
<gene>
    <name evidence="2" type="ORF">B9O19_00310</name>
</gene>
<accession>A0A2K9NZP2</accession>
<sequence length="199" mass="22162">MKKTILFFVLDKYSDWESAYVSCLINALGESEYAIKTFSLSKEPVKSLGGFTLIPDYDLATAPKDFEGLILIGGMSWRTESAKKVKPFVKIAFENKKILGGICDAAGFLATTGVLNNIRHTGNDLNDIKQWAGDSYSGEEKYILEPAICDKNIITANGTAPLEFALEVLKALKVAPEQKILEWYNFHKYGFYEAPMPEI</sequence>
<evidence type="ECO:0000313" key="3">
    <source>
        <dbReference type="Proteomes" id="UP000235589"/>
    </source>
</evidence>
<dbReference type="Proteomes" id="UP000235589">
    <property type="component" value="Chromosome"/>
</dbReference>
<protein>
    <submittedName>
        <fullName evidence="2">ThiJ/PfpI family</fullName>
    </submittedName>
</protein>
<reference evidence="2 3" key="1">
    <citation type="submission" date="2017-04" db="EMBL/GenBank/DDBJ databases">
        <title>Monoglobus pectinilyticus 14 draft genome.</title>
        <authorList>
            <person name="Kim C."/>
            <person name="Rosendale D.I."/>
            <person name="Kelly W.J."/>
            <person name="Tannock G.W."/>
            <person name="Patchett M.L."/>
            <person name="Jordens J.Z."/>
        </authorList>
    </citation>
    <scope>NUCLEOTIDE SEQUENCE [LARGE SCALE GENOMIC DNA]</scope>
    <source>
        <strain evidence="2 3">14</strain>
    </source>
</reference>
<name>A0A2K9NZP2_9FIRM</name>
<organism evidence="2 3">
    <name type="scientific">Monoglobus pectinilyticus</name>
    <dbReference type="NCBI Taxonomy" id="1981510"/>
    <lineage>
        <taxon>Bacteria</taxon>
        <taxon>Bacillati</taxon>
        <taxon>Bacillota</taxon>
        <taxon>Clostridia</taxon>
        <taxon>Monoglobales</taxon>
        <taxon>Monoglobaceae</taxon>
        <taxon>Monoglobus</taxon>
    </lineage>
</organism>
<dbReference type="PANTHER" id="PTHR48094:SF19">
    <property type="entry name" value="DJ-1_PFPI DOMAIN-CONTAINING PROTEIN"/>
    <property type="match status" value="1"/>
</dbReference>
<dbReference type="InterPro" id="IPR050325">
    <property type="entry name" value="Prot/Nucl_acid_deglycase"/>
</dbReference>
<keyword evidence="3" id="KW-1185">Reference proteome</keyword>